<feature type="domain" description="Leucine-rich repeat-containing N-terminal plant-type" evidence="14">
    <location>
        <begin position="30"/>
        <end position="67"/>
    </location>
</feature>
<evidence type="ECO:0000256" key="8">
    <source>
        <dbReference type="ARBA" id="ARBA00022989"/>
    </source>
</evidence>
<keyword evidence="11" id="KW-0325">Glycoprotein</keyword>
<proteinExistence type="inferred from homology"/>
<dbReference type="InterPro" id="IPR001611">
    <property type="entry name" value="Leu-rich_rpt"/>
</dbReference>
<dbReference type="Gene3D" id="3.80.10.10">
    <property type="entry name" value="Ribonuclease Inhibitor"/>
    <property type="match status" value="5"/>
</dbReference>
<dbReference type="SMART" id="SM00365">
    <property type="entry name" value="LRR_SD22"/>
    <property type="match status" value="7"/>
</dbReference>
<evidence type="ECO:0000256" key="12">
    <source>
        <dbReference type="SAM" id="Phobius"/>
    </source>
</evidence>
<feature type="domain" description="Disease resistance R13L4/SHOC-2-like LRR" evidence="15">
    <location>
        <begin position="94"/>
        <end position="279"/>
    </location>
</feature>
<feature type="signal peptide" evidence="13">
    <location>
        <begin position="1"/>
        <end position="23"/>
    </location>
</feature>
<dbReference type="Proteomes" id="UP001174677">
    <property type="component" value="Chromosome 14"/>
</dbReference>
<dbReference type="Pfam" id="PF00560">
    <property type="entry name" value="LRR_1"/>
    <property type="match status" value="5"/>
</dbReference>
<feature type="transmembrane region" description="Helical" evidence="12">
    <location>
        <begin position="941"/>
        <end position="961"/>
    </location>
</feature>
<dbReference type="Pfam" id="PF13855">
    <property type="entry name" value="LRR_8"/>
    <property type="match status" value="2"/>
</dbReference>
<dbReference type="InterPro" id="IPR013210">
    <property type="entry name" value="LRR_N_plant-typ"/>
</dbReference>
<evidence type="ECO:0000256" key="4">
    <source>
        <dbReference type="ARBA" id="ARBA00022614"/>
    </source>
</evidence>
<keyword evidence="8 12" id="KW-1133">Transmembrane helix</keyword>
<evidence type="ECO:0000256" key="1">
    <source>
        <dbReference type="ARBA" id="ARBA00004251"/>
    </source>
</evidence>
<protein>
    <recommendedName>
        <fullName evidence="18">Leucine-rich repeat-containing N-terminal plant-type domain-containing protein</fullName>
    </recommendedName>
</protein>
<evidence type="ECO:0000256" key="10">
    <source>
        <dbReference type="ARBA" id="ARBA00023170"/>
    </source>
</evidence>
<dbReference type="InterPro" id="IPR003591">
    <property type="entry name" value="Leu-rich_rpt_typical-subtyp"/>
</dbReference>
<dbReference type="Pfam" id="PF08263">
    <property type="entry name" value="LRRNT_2"/>
    <property type="match status" value="1"/>
</dbReference>
<keyword evidence="17" id="KW-1185">Reference proteome</keyword>
<feature type="chain" id="PRO_5046970214" description="Leucine-rich repeat-containing N-terminal plant-type domain-containing protein" evidence="13">
    <location>
        <begin position="24"/>
        <end position="999"/>
    </location>
</feature>
<evidence type="ECO:0000259" key="15">
    <source>
        <dbReference type="Pfam" id="PF23598"/>
    </source>
</evidence>
<dbReference type="InterPro" id="IPR032675">
    <property type="entry name" value="LRR_dom_sf"/>
</dbReference>
<keyword evidence="5 12" id="KW-0812">Transmembrane</keyword>
<organism evidence="16 17">
    <name type="scientific">Hevea brasiliensis</name>
    <name type="common">Para rubber tree</name>
    <name type="synonym">Siphonia brasiliensis</name>
    <dbReference type="NCBI Taxonomy" id="3981"/>
    <lineage>
        <taxon>Eukaryota</taxon>
        <taxon>Viridiplantae</taxon>
        <taxon>Streptophyta</taxon>
        <taxon>Embryophyta</taxon>
        <taxon>Tracheophyta</taxon>
        <taxon>Spermatophyta</taxon>
        <taxon>Magnoliopsida</taxon>
        <taxon>eudicotyledons</taxon>
        <taxon>Gunneridae</taxon>
        <taxon>Pentapetalae</taxon>
        <taxon>rosids</taxon>
        <taxon>fabids</taxon>
        <taxon>Malpighiales</taxon>
        <taxon>Euphorbiaceae</taxon>
        <taxon>Crotonoideae</taxon>
        <taxon>Micrandreae</taxon>
        <taxon>Hevea</taxon>
    </lineage>
</organism>
<dbReference type="PANTHER" id="PTHR48063:SF16">
    <property type="entry name" value="LRR RECEPTOR-LIKE SERINE_THREONINE-PROTEIN KINASE GSO1"/>
    <property type="match status" value="1"/>
</dbReference>
<evidence type="ECO:0000256" key="7">
    <source>
        <dbReference type="ARBA" id="ARBA00022737"/>
    </source>
</evidence>
<comment type="caution">
    <text evidence="16">The sequence shown here is derived from an EMBL/GenBank/DDBJ whole genome shotgun (WGS) entry which is preliminary data.</text>
</comment>
<comment type="subcellular location">
    <subcellularLocation>
        <location evidence="1">Cell membrane</location>
        <topology evidence="1">Single-pass type I membrane protein</topology>
    </subcellularLocation>
</comment>
<evidence type="ECO:0000256" key="6">
    <source>
        <dbReference type="ARBA" id="ARBA00022729"/>
    </source>
</evidence>
<keyword evidence="7" id="KW-0677">Repeat</keyword>
<dbReference type="Pfam" id="PF23598">
    <property type="entry name" value="LRR_14"/>
    <property type="match status" value="2"/>
</dbReference>
<evidence type="ECO:0000256" key="13">
    <source>
        <dbReference type="SAM" id="SignalP"/>
    </source>
</evidence>
<dbReference type="InterPro" id="IPR046956">
    <property type="entry name" value="RLP23-like"/>
</dbReference>
<dbReference type="SUPFAM" id="SSF52047">
    <property type="entry name" value="RNI-like"/>
    <property type="match status" value="1"/>
</dbReference>
<evidence type="ECO:0008006" key="18">
    <source>
        <dbReference type="Google" id="ProtNLM"/>
    </source>
</evidence>
<keyword evidence="3" id="KW-1003">Cell membrane</keyword>
<evidence type="ECO:0000313" key="17">
    <source>
        <dbReference type="Proteomes" id="UP001174677"/>
    </source>
</evidence>
<keyword evidence="9 12" id="KW-0472">Membrane</keyword>
<evidence type="ECO:0000256" key="11">
    <source>
        <dbReference type="ARBA" id="ARBA00023180"/>
    </source>
</evidence>
<sequence>METFPFLWIICLLSGELIWGGFAQLVHCNAAEREALLDLKMGLNDSWNRLSSWHGTNCCQWSGIACDNTTGAVLAVDLPNSSGRQPLGGEIRPSLAKLKSLKYLDLSGNKFSGKIPHFFSSLENLQYLNLSFAGFSGAIPPNLGNLSSLQFLDVSSFSSNVDNLEWVSGLVSLKYLNMYSVDLSKVGGEWIEPLNKLPLLSELHLEFCVLSGFIYSISSVNFTSLKVLNLRDNSFKANLPNWFVNISSLVSVDIRNGMLTGRIPLGFGELPNLQSLKLNYNFDFSASCFQLFSRSWKKIQVLDLSITELHGRLPALLGNMTSLIQFDLHFNYIEGGIPSSIGKLSNLQYIDLSLNNLTGSLPDSIGQLKNLVELRLNNNLLQGSIPSSIGNLQRLTTLTLASNKLNGALPDSIGLLSELSSLDVSLNKLTGVISEAHFHSLGKLENISLSENSFILNVSSNWVPPFQVIALEMGSCHLGMSFPSWLKSQKQVHVLDFSGAGISGSIPNWFWDMTSSLAILNVSFNSLEGHIPNPFNIISYASVDLSSNQFKGPIPLPNVILLDLSNNQFSGSIPENIGQVMSVLLFLSLSGNKLTGAIPASIGEISLDVLDLSKNNLAGSIPSSIGNCSSLTVLDLQKNNLSGEIPNSIGQITGLQTLHLGNNQLSGKIPSSLQNLSKLETLDFGNNMLTGNLPRWIGEAFPRLRILSLRSNKFSGELPLALSNSSSLQILDLAENQLNGSIPANLSNLKAMTQQQNVNHYLLYGTLFDDHNYQENIYVTINGLGLTYTRTLSLLTSIDMSGNNLSGELPEAITKLVGLEVLNLSRNHISGQIPKSISELRQLLSLDLSGNRLSGPIPQSISSLTFLGNLNVSNNNLSGIIPSTNQMSTFNASSFAGNPGLCGDPLTVKCSNDSNNGGDNYPDGGGKADQTDNGNGFIDKWFYMSIGVGFAAGLLLPYLVFAMKRSWGGVYFAFVDGTAYRLSSEKMKAAARRRNRGAR</sequence>
<dbReference type="SUPFAM" id="SSF52058">
    <property type="entry name" value="L domain-like"/>
    <property type="match status" value="2"/>
</dbReference>
<dbReference type="SMART" id="SM00369">
    <property type="entry name" value="LRR_TYP"/>
    <property type="match status" value="15"/>
</dbReference>
<evidence type="ECO:0000256" key="9">
    <source>
        <dbReference type="ARBA" id="ARBA00023136"/>
    </source>
</evidence>
<evidence type="ECO:0000256" key="2">
    <source>
        <dbReference type="ARBA" id="ARBA00009592"/>
    </source>
</evidence>
<evidence type="ECO:0000313" key="16">
    <source>
        <dbReference type="EMBL" id="KAJ9159352.1"/>
    </source>
</evidence>
<keyword evidence="10" id="KW-0675">Receptor</keyword>
<evidence type="ECO:0000259" key="14">
    <source>
        <dbReference type="Pfam" id="PF08263"/>
    </source>
</evidence>
<evidence type="ECO:0000256" key="5">
    <source>
        <dbReference type="ARBA" id="ARBA00022692"/>
    </source>
</evidence>
<dbReference type="PANTHER" id="PTHR48063">
    <property type="entry name" value="LRR RECEPTOR-LIKE KINASE"/>
    <property type="match status" value="1"/>
</dbReference>
<reference evidence="16" key="1">
    <citation type="journal article" date="2023" name="Plant Biotechnol. J.">
        <title>Chromosome-level wild Hevea brasiliensis genome provides new tools for genomic-assisted breeding and valuable loci to elevate rubber yield.</title>
        <authorList>
            <person name="Cheng H."/>
            <person name="Song X."/>
            <person name="Hu Y."/>
            <person name="Wu T."/>
            <person name="Yang Q."/>
            <person name="An Z."/>
            <person name="Feng S."/>
            <person name="Deng Z."/>
            <person name="Wu W."/>
            <person name="Zeng X."/>
            <person name="Tu M."/>
            <person name="Wang X."/>
            <person name="Huang H."/>
        </authorList>
    </citation>
    <scope>NUCLEOTIDE SEQUENCE</scope>
    <source>
        <strain evidence="16">MT/VB/25A 57/8</strain>
    </source>
</reference>
<keyword evidence="6 13" id="KW-0732">Signal</keyword>
<feature type="domain" description="Disease resistance R13L4/SHOC-2-like LRR" evidence="15">
    <location>
        <begin position="295"/>
        <end position="489"/>
    </location>
</feature>
<keyword evidence="4" id="KW-0433">Leucine-rich repeat</keyword>
<evidence type="ECO:0000256" key="3">
    <source>
        <dbReference type="ARBA" id="ARBA00022475"/>
    </source>
</evidence>
<comment type="similarity">
    <text evidence="2">Belongs to the RLP family.</text>
</comment>
<dbReference type="InterPro" id="IPR055414">
    <property type="entry name" value="LRR_R13L4/SHOC2-like"/>
</dbReference>
<name>A0ABQ9L3X3_HEVBR</name>
<dbReference type="EMBL" id="JARPOI010000014">
    <property type="protein sequence ID" value="KAJ9159352.1"/>
    <property type="molecule type" value="Genomic_DNA"/>
</dbReference>
<gene>
    <name evidence="16" type="ORF">P3X46_024861</name>
</gene>
<accession>A0ABQ9L3X3</accession>